<organism evidence="13 14">
    <name type="scientific">Ignavibacterium album (strain DSM 19864 / JCM 16511 / NBRC 101810 / Mat9-16)</name>
    <dbReference type="NCBI Taxonomy" id="945713"/>
    <lineage>
        <taxon>Bacteria</taxon>
        <taxon>Pseudomonadati</taxon>
        <taxon>Ignavibacteriota</taxon>
        <taxon>Ignavibacteria</taxon>
        <taxon>Ignavibacteriales</taxon>
        <taxon>Ignavibacteriaceae</taxon>
        <taxon>Ignavibacterium</taxon>
    </lineage>
</organism>
<keyword evidence="14" id="KW-1185">Reference proteome</keyword>
<dbReference type="HAMAP" id="MF_00183">
    <property type="entry name" value="DXP_reductoisom"/>
    <property type="match status" value="1"/>
</dbReference>
<evidence type="ECO:0000256" key="7">
    <source>
        <dbReference type="ARBA" id="ARBA00023229"/>
    </source>
</evidence>
<dbReference type="GO" id="GO:0051484">
    <property type="term" value="P:isopentenyl diphosphate biosynthetic process, methylerythritol 4-phosphate pathway involved in terpenoid biosynthetic process"/>
    <property type="evidence" value="ECO:0007669"/>
    <property type="project" value="UniProtKB-ARBA"/>
</dbReference>
<feature type="binding site" evidence="9">
    <location>
        <position position="147"/>
    </location>
    <ligand>
        <name>Mn(2+)</name>
        <dbReference type="ChEBI" id="CHEBI:29035"/>
    </ligand>
</feature>
<evidence type="ECO:0000256" key="8">
    <source>
        <dbReference type="ARBA" id="ARBA00048543"/>
    </source>
</evidence>
<feature type="binding site" evidence="9">
    <location>
        <position position="149"/>
    </location>
    <ligand>
        <name>Mn(2+)</name>
        <dbReference type="ChEBI" id="CHEBI:29035"/>
    </ligand>
</feature>
<feature type="binding site" evidence="9">
    <location>
        <position position="10"/>
    </location>
    <ligand>
        <name>NADPH</name>
        <dbReference type="ChEBI" id="CHEBI:57783"/>
    </ligand>
</feature>
<dbReference type="EC" id="1.1.1.267" evidence="9"/>
<dbReference type="OrthoDB" id="9806546at2"/>
<dbReference type="FunFam" id="3.40.50.720:FF:000045">
    <property type="entry name" value="1-deoxy-D-xylulose 5-phosphate reductoisomerase"/>
    <property type="match status" value="1"/>
</dbReference>
<feature type="binding site" evidence="9">
    <location>
        <position position="218"/>
    </location>
    <ligand>
        <name>1-deoxy-D-xylulose 5-phosphate</name>
        <dbReference type="ChEBI" id="CHEBI:57792"/>
    </ligand>
</feature>
<dbReference type="InterPro" id="IPR013512">
    <property type="entry name" value="DXP_reductoisomerase_N"/>
</dbReference>
<feature type="binding site" evidence="9">
    <location>
        <position position="173"/>
    </location>
    <ligand>
        <name>1-deoxy-D-xylulose 5-phosphate</name>
        <dbReference type="ChEBI" id="CHEBI:57792"/>
    </ligand>
</feature>
<dbReference type="Gene3D" id="1.10.1740.10">
    <property type="match status" value="1"/>
</dbReference>
<evidence type="ECO:0000259" key="12">
    <source>
        <dbReference type="Pfam" id="PF13288"/>
    </source>
</evidence>
<dbReference type="GO" id="GO:0016853">
    <property type="term" value="F:isomerase activity"/>
    <property type="evidence" value="ECO:0007669"/>
    <property type="project" value="UniProtKB-KW"/>
</dbReference>
<dbReference type="SUPFAM" id="SSF69055">
    <property type="entry name" value="1-deoxy-D-xylulose-5-phosphate reductoisomerase, C-terminal domain"/>
    <property type="match status" value="1"/>
</dbReference>
<dbReference type="Pfam" id="PF02670">
    <property type="entry name" value="DXP_reductoisom"/>
    <property type="match status" value="1"/>
</dbReference>
<evidence type="ECO:0000256" key="9">
    <source>
        <dbReference type="HAMAP-Rule" id="MF_00183"/>
    </source>
</evidence>
<dbReference type="Gene3D" id="3.40.50.720">
    <property type="entry name" value="NAD(P)-binding Rossmann-like Domain"/>
    <property type="match status" value="1"/>
</dbReference>
<dbReference type="PANTHER" id="PTHR30525">
    <property type="entry name" value="1-DEOXY-D-XYLULOSE 5-PHOSPHATE REDUCTOISOMERASE"/>
    <property type="match status" value="1"/>
</dbReference>
<feature type="binding site" evidence="9">
    <location>
        <position position="12"/>
    </location>
    <ligand>
        <name>NADPH</name>
        <dbReference type="ChEBI" id="CHEBI:57783"/>
    </ligand>
</feature>
<keyword evidence="7 9" id="KW-0414">Isoprene biosynthesis</keyword>
<keyword evidence="3 9" id="KW-0479">Metal-binding</keyword>
<feature type="domain" description="DXP reductoisomerase C-terminal" evidence="12">
    <location>
        <begin position="258"/>
        <end position="374"/>
    </location>
</feature>
<comment type="similarity">
    <text evidence="2 9">Belongs to the DXR family.</text>
</comment>
<dbReference type="SUPFAM" id="SSF55347">
    <property type="entry name" value="Glyceraldehyde-3-phosphate dehydrogenase-like, C-terminal domain"/>
    <property type="match status" value="1"/>
</dbReference>
<keyword evidence="13" id="KW-0413">Isomerase</keyword>
<dbReference type="EMBL" id="CP003418">
    <property type="protein sequence ID" value="AFH48022.1"/>
    <property type="molecule type" value="Genomic_DNA"/>
</dbReference>
<keyword evidence="5 9" id="KW-0560">Oxidoreductase</keyword>
<feature type="binding site" evidence="9">
    <location>
        <position position="218"/>
    </location>
    <ligand>
        <name>Mn(2+)</name>
        <dbReference type="ChEBI" id="CHEBI:29035"/>
    </ligand>
</feature>
<feature type="domain" description="1-deoxy-D-xylulose 5-phosphate reductoisomerase N-terminal" evidence="10">
    <location>
        <begin position="4"/>
        <end position="129"/>
    </location>
</feature>
<proteinExistence type="inferred from homology"/>
<comment type="caution">
    <text evidence="9">Lacks conserved residue(s) required for the propagation of feature annotation.</text>
</comment>
<dbReference type="HOGENOM" id="CLU_035714_4_0_10"/>
<dbReference type="SUPFAM" id="SSF51735">
    <property type="entry name" value="NAD(P)-binding Rossmann-fold domains"/>
    <property type="match status" value="1"/>
</dbReference>
<dbReference type="PIRSF" id="PIRSF006205">
    <property type="entry name" value="Dxp_reductismrs"/>
    <property type="match status" value="1"/>
</dbReference>
<evidence type="ECO:0000256" key="5">
    <source>
        <dbReference type="ARBA" id="ARBA00023002"/>
    </source>
</evidence>
<dbReference type="Pfam" id="PF13288">
    <property type="entry name" value="DXPR_C"/>
    <property type="match status" value="1"/>
</dbReference>
<evidence type="ECO:0000256" key="2">
    <source>
        <dbReference type="ARBA" id="ARBA00006825"/>
    </source>
</evidence>
<dbReference type="GO" id="GO:0030604">
    <property type="term" value="F:1-deoxy-D-xylulose-5-phosphate reductoisomerase activity"/>
    <property type="evidence" value="ECO:0007669"/>
    <property type="project" value="UniProtKB-UniRule"/>
</dbReference>
<dbReference type="Pfam" id="PF08436">
    <property type="entry name" value="DXP_redisom_C"/>
    <property type="match status" value="1"/>
</dbReference>
<feature type="binding site" evidence="9">
    <location>
        <position position="13"/>
    </location>
    <ligand>
        <name>NADPH</name>
        <dbReference type="ChEBI" id="CHEBI:57783"/>
    </ligand>
</feature>
<dbReference type="InterPro" id="IPR013644">
    <property type="entry name" value="DXP_reductoisomerase_C"/>
</dbReference>
<evidence type="ECO:0000256" key="1">
    <source>
        <dbReference type="ARBA" id="ARBA00005094"/>
    </source>
</evidence>
<dbReference type="RefSeq" id="WP_014559181.1">
    <property type="nucleotide sequence ID" value="NC_017464.1"/>
</dbReference>
<evidence type="ECO:0000259" key="10">
    <source>
        <dbReference type="Pfam" id="PF02670"/>
    </source>
</evidence>
<evidence type="ECO:0000313" key="14">
    <source>
        <dbReference type="Proteomes" id="UP000007394"/>
    </source>
</evidence>
<feature type="binding site" evidence="9">
    <location>
        <position position="123"/>
    </location>
    <ligand>
        <name>NADPH</name>
        <dbReference type="ChEBI" id="CHEBI:57783"/>
    </ligand>
</feature>
<feature type="binding site" evidence="9">
    <location>
        <position position="122"/>
    </location>
    <ligand>
        <name>1-deoxy-D-xylulose 5-phosphate</name>
        <dbReference type="ChEBI" id="CHEBI:57792"/>
    </ligand>
</feature>
<evidence type="ECO:0000259" key="11">
    <source>
        <dbReference type="Pfam" id="PF08436"/>
    </source>
</evidence>
<dbReference type="STRING" id="945713.IALB_0310"/>
<gene>
    <name evidence="9 13" type="primary">dxr</name>
    <name evidence="13" type="ordered locus">IALB_0310</name>
</gene>
<dbReference type="KEGG" id="ial:IALB_0310"/>
<feature type="binding site" evidence="9">
    <location>
        <position position="196"/>
    </location>
    <ligand>
        <name>1-deoxy-D-xylulose 5-phosphate</name>
        <dbReference type="ChEBI" id="CHEBI:57792"/>
    </ligand>
</feature>
<sequence>MKKVLILGSTGSIGVNALNVIRKFPDKFKVTGLTVNSNISVLKEQIEEFNPEFVVVKDQNKADELAKSIRSKTEVLFGNPGLIEAAQSRDFDILIGAVVGFAGLIPTLEAIKRGKRIALANKETLVVAGEIVTRLVAENGSEIIPVDSEHSAIYQCLIGENLKEVEKLILTASGGPFLNKEKSFFDNATVDEALNHPNWKMGSKITIDSATMMNKGLEVIEAHWLFGLPFDKIDVVIHPQSIIHSMVQFVDGSIKAQLGLPDMKLPIQYALSFPERFENDFMRTNLPLINNLTFFEPDFDKFECLKLAYQVLETGGTAPCILNAANEVAVDKFLKGLIKFSDIPKFINKALNKIENHSNPDIETIIECDKLTRKFVNTLN</sequence>
<feature type="binding site" evidence="9">
    <location>
        <position position="149"/>
    </location>
    <ligand>
        <name>1-deoxy-D-xylulose 5-phosphate</name>
        <dbReference type="ChEBI" id="CHEBI:57792"/>
    </ligand>
</feature>
<keyword evidence="4 9" id="KW-0521">NADP</keyword>
<dbReference type="AlphaFoldDB" id="I0AGB5"/>
<feature type="binding site" evidence="9">
    <location>
        <position position="202"/>
    </location>
    <ligand>
        <name>NADPH</name>
        <dbReference type="ChEBI" id="CHEBI:57783"/>
    </ligand>
</feature>
<evidence type="ECO:0000313" key="13">
    <source>
        <dbReference type="EMBL" id="AFH48022.1"/>
    </source>
</evidence>
<dbReference type="NCBIfam" id="TIGR00243">
    <property type="entry name" value="Dxr"/>
    <property type="match status" value="1"/>
</dbReference>
<evidence type="ECO:0000256" key="6">
    <source>
        <dbReference type="ARBA" id="ARBA00023211"/>
    </source>
</evidence>
<dbReference type="PATRIC" id="fig|945713.3.peg.310"/>
<feature type="binding site" evidence="9">
    <location>
        <position position="209"/>
    </location>
    <ligand>
        <name>1-deoxy-D-xylulose 5-phosphate</name>
        <dbReference type="ChEBI" id="CHEBI:57792"/>
    </ligand>
</feature>
<feature type="binding site" evidence="9">
    <location>
        <position position="38"/>
    </location>
    <ligand>
        <name>NADPH</name>
        <dbReference type="ChEBI" id="CHEBI:57783"/>
    </ligand>
</feature>
<keyword evidence="9" id="KW-0460">Magnesium</keyword>
<comment type="function">
    <text evidence="9">Catalyzes the NADPH-dependent rearrangement and reduction of 1-deoxy-D-xylulose-5-phosphate (DXP) to 2-C-methyl-D-erythritol 4-phosphate (MEP).</text>
</comment>
<feature type="binding site" evidence="9">
    <location>
        <position position="215"/>
    </location>
    <ligand>
        <name>1-deoxy-D-xylulose 5-phosphate</name>
        <dbReference type="ChEBI" id="CHEBI:57792"/>
    </ligand>
</feature>
<comment type="cofactor">
    <cofactor evidence="9">
        <name>Mg(2+)</name>
        <dbReference type="ChEBI" id="CHEBI:18420"/>
    </cofactor>
    <cofactor evidence="9">
        <name>Mn(2+)</name>
        <dbReference type="ChEBI" id="CHEBI:29035"/>
    </cofactor>
</comment>
<feature type="binding site" evidence="9">
    <location>
        <position position="121"/>
    </location>
    <ligand>
        <name>NADPH</name>
        <dbReference type="ChEBI" id="CHEBI:57783"/>
    </ligand>
</feature>
<dbReference type="eggNOG" id="COG0743">
    <property type="taxonomic scope" value="Bacteria"/>
</dbReference>
<dbReference type="NCBIfam" id="NF009114">
    <property type="entry name" value="PRK12464.1"/>
    <property type="match status" value="1"/>
</dbReference>
<feature type="domain" description="1-deoxy-D-xylulose 5-phosphate reductoisomerase C-terminal" evidence="11">
    <location>
        <begin position="143"/>
        <end position="226"/>
    </location>
</feature>
<dbReference type="InterPro" id="IPR026877">
    <property type="entry name" value="DXPR_C"/>
</dbReference>
<evidence type="ECO:0000256" key="3">
    <source>
        <dbReference type="ARBA" id="ARBA00022723"/>
    </source>
</evidence>
<keyword evidence="6 9" id="KW-0464">Manganese</keyword>
<evidence type="ECO:0000256" key="4">
    <source>
        <dbReference type="ARBA" id="ARBA00022857"/>
    </source>
</evidence>
<dbReference type="Proteomes" id="UP000007394">
    <property type="component" value="Chromosome"/>
</dbReference>
<feature type="binding site" evidence="9">
    <location>
        <position position="11"/>
    </location>
    <ligand>
        <name>NADPH</name>
        <dbReference type="ChEBI" id="CHEBI:57783"/>
    </ligand>
</feature>
<accession>I0AGB5</accession>
<dbReference type="PANTHER" id="PTHR30525:SF0">
    <property type="entry name" value="1-DEOXY-D-XYLULOSE 5-PHOSPHATE REDUCTOISOMERASE, CHLOROPLASTIC"/>
    <property type="match status" value="1"/>
</dbReference>
<dbReference type="GO" id="GO:0070402">
    <property type="term" value="F:NADPH binding"/>
    <property type="evidence" value="ECO:0007669"/>
    <property type="project" value="InterPro"/>
</dbReference>
<protein>
    <recommendedName>
        <fullName evidence="9">1-deoxy-D-xylulose 5-phosphate reductoisomerase</fullName>
        <shortName evidence="9">DXP reductoisomerase</shortName>
        <ecNumber evidence="9">1.1.1.267</ecNumber>
    </recommendedName>
    <alternativeName>
        <fullName evidence="9">1-deoxyxylulose-5-phosphate reductoisomerase</fullName>
    </alternativeName>
    <alternativeName>
        <fullName evidence="9">2-C-methyl-D-erythritol 4-phosphate synthase</fullName>
    </alternativeName>
</protein>
<reference evidence="13 14" key="1">
    <citation type="journal article" date="2012" name="Front. Microbiol.">
        <title>Complete genome of Ignavibacterium album, a metabolically versatile, flagellated, facultative anaerobe from the phylum Chlorobi.</title>
        <authorList>
            <person name="Liu Z."/>
            <person name="Frigaard N.-U."/>
            <person name="Vogl K."/>
            <person name="Iino T."/>
            <person name="Ohkuma M."/>
            <person name="Overmann J."/>
            <person name="Bryant D.A."/>
        </authorList>
    </citation>
    <scope>NUCLEOTIDE SEQUENCE [LARGE SCALE GENOMIC DNA]</scope>
    <source>
        <strain evidence="14">DSM 19864 / JCM 16511 / NBRC 101810 / Mat9-16</strain>
    </source>
</reference>
<name>I0AGB5_IGNAJ</name>
<dbReference type="UniPathway" id="UPA00056">
    <property type="reaction ID" value="UER00092"/>
</dbReference>
<comment type="pathway">
    <text evidence="1 9">Isoprenoid biosynthesis; isopentenyl diphosphate biosynthesis via DXP pathway; isopentenyl diphosphate from 1-deoxy-D-xylulose 5-phosphate: step 1/6.</text>
</comment>
<feature type="binding site" evidence="9">
    <location>
        <position position="148"/>
    </location>
    <ligand>
        <name>1-deoxy-D-xylulose 5-phosphate</name>
        <dbReference type="ChEBI" id="CHEBI:57792"/>
    </ligand>
</feature>
<dbReference type="GO" id="GO:0030145">
    <property type="term" value="F:manganese ion binding"/>
    <property type="evidence" value="ECO:0007669"/>
    <property type="project" value="TreeGrafter"/>
</dbReference>
<comment type="catalytic activity">
    <reaction evidence="8">
        <text>2-C-methyl-D-erythritol 4-phosphate + NADP(+) = 1-deoxy-D-xylulose 5-phosphate + NADPH + H(+)</text>
        <dbReference type="Rhea" id="RHEA:13717"/>
        <dbReference type="ChEBI" id="CHEBI:15378"/>
        <dbReference type="ChEBI" id="CHEBI:57783"/>
        <dbReference type="ChEBI" id="CHEBI:57792"/>
        <dbReference type="ChEBI" id="CHEBI:58262"/>
        <dbReference type="ChEBI" id="CHEBI:58349"/>
        <dbReference type="EC" id="1.1.1.267"/>
    </reaction>
    <physiologicalReaction direction="right-to-left" evidence="8">
        <dbReference type="Rhea" id="RHEA:13719"/>
    </physiologicalReaction>
</comment>
<dbReference type="InterPro" id="IPR003821">
    <property type="entry name" value="DXP_reductoisomerase"/>
</dbReference>
<dbReference type="InterPro" id="IPR036291">
    <property type="entry name" value="NAD(P)-bd_dom_sf"/>
</dbReference>
<dbReference type="InterPro" id="IPR036169">
    <property type="entry name" value="DXPR_C_sf"/>
</dbReference>
<feature type="binding site" evidence="9">
    <location>
        <position position="214"/>
    </location>
    <ligand>
        <name>1-deoxy-D-xylulose 5-phosphate</name>
        <dbReference type="ChEBI" id="CHEBI:57792"/>
    </ligand>
</feature>